<dbReference type="Proteomes" id="UP001523392">
    <property type="component" value="Unassembled WGS sequence"/>
</dbReference>
<keyword evidence="2" id="KW-1185">Reference proteome</keyword>
<gene>
    <name evidence="1" type="ORF">JYK14_17110</name>
</gene>
<organism evidence="1 2">
    <name type="scientific">Siccirubricoccus soli</name>
    <dbReference type="NCBI Taxonomy" id="2899147"/>
    <lineage>
        <taxon>Bacteria</taxon>
        <taxon>Pseudomonadati</taxon>
        <taxon>Pseudomonadota</taxon>
        <taxon>Alphaproteobacteria</taxon>
        <taxon>Acetobacterales</taxon>
        <taxon>Roseomonadaceae</taxon>
        <taxon>Siccirubricoccus</taxon>
    </lineage>
</organism>
<comment type="caution">
    <text evidence="1">The sequence shown here is derived from an EMBL/GenBank/DDBJ whole genome shotgun (WGS) entry which is preliminary data.</text>
</comment>
<name>A0ABT1DA47_9PROT</name>
<reference evidence="1 2" key="1">
    <citation type="submission" date="2021-12" db="EMBL/GenBank/DDBJ databases">
        <title>Siccirubricoccus leaddurans sp. nov., a high concentration Zn2+ tolerance bacterium.</title>
        <authorList>
            <person name="Cao Y."/>
        </authorList>
    </citation>
    <scope>NUCLEOTIDE SEQUENCE [LARGE SCALE GENOMIC DNA]</scope>
    <source>
        <strain evidence="1 2">KC 17139</strain>
    </source>
</reference>
<accession>A0ABT1DA47</accession>
<evidence type="ECO:0000313" key="1">
    <source>
        <dbReference type="EMBL" id="MCO6417870.1"/>
    </source>
</evidence>
<proteinExistence type="predicted"/>
<dbReference type="EMBL" id="JAFIRR010000107">
    <property type="protein sequence ID" value="MCO6417870.1"/>
    <property type="molecule type" value="Genomic_DNA"/>
</dbReference>
<dbReference type="RefSeq" id="WP_252954505.1">
    <property type="nucleotide sequence ID" value="NZ_JAFIRR010000107.1"/>
</dbReference>
<sequence>MTMQAVAGGEPGNLVVLASRRARHLPWPGRPALGENLTAPDFEQAGLPWPLLWWRRARWRRQLRRALLPEPDSVLADFGARRAALAVYVARPCWRR</sequence>
<evidence type="ECO:0000313" key="2">
    <source>
        <dbReference type="Proteomes" id="UP001523392"/>
    </source>
</evidence>
<protein>
    <submittedName>
        <fullName evidence="1">Uncharacterized protein</fullName>
    </submittedName>
</protein>